<dbReference type="Proteomes" id="UP001153636">
    <property type="component" value="Chromosome 7"/>
</dbReference>
<evidence type="ECO:0000256" key="1">
    <source>
        <dbReference type="SAM" id="Phobius"/>
    </source>
</evidence>
<evidence type="ECO:0000313" key="2">
    <source>
        <dbReference type="EMBL" id="CAH1113388.1"/>
    </source>
</evidence>
<keyword evidence="1" id="KW-0472">Membrane</keyword>
<proteinExistence type="predicted"/>
<keyword evidence="1" id="KW-1133">Transmembrane helix</keyword>
<dbReference type="OrthoDB" id="6478931at2759"/>
<feature type="transmembrane region" description="Helical" evidence="1">
    <location>
        <begin position="80"/>
        <end position="98"/>
    </location>
</feature>
<dbReference type="EMBL" id="OV651819">
    <property type="protein sequence ID" value="CAH1113388.1"/>
    <property type="molecule type" value="Genomic_DNA"/>
</dbReference>
<sequence>MRYHLIRIKVIDTMSNKPFPHSNLKNIQCFIIAANNFVNDFNDIFGFSMFCVECIGIASTIEILIISVYSTNDNGFLKQIAEYVFAALFFIMLFHLSFCCQELNTTSLIFTKTCYKLHSEANRRHQEDLILLATISKEFRPVLSVKGFHNIDQKNVITLFRTMVSYMLVVFQFSWNSRRYLMNK</sequence>
<accession>A0A9P0DAW6</accession>
<keyword evidence="1" id="KW-0812">Transmembrane</keyword>
<feature type="transmembrane region" description="Helical" evidence="1">
    <location>
        <begin position="156"/>
        <end position="175"/>
    </location>
</feature>
<organism evidence="2 3">
    <name type="scientific">Psylliodes chrysocephalus</name>
    <dbReference type="NCBI Taxonomy" id="3402493"/>
    <lineage>
        <taxon>Eukaryota</taxon>
        <taxon>Metazoa</taxon>
        <taxon>Ecdysozoa</taxon>
        <taxon>Arthropoda</taxon>
        <taxon>Hexapoda</taxon>
        <taxon>Insecta</taxon>
        <taxon>Pterygota</taxon>
        <taxon>Neoptera</taxon>
        <taxon>Endopterygota</taxon>
        <taxon>Coleoptera</taxon>
        <taxon>Polyphaga</taxon>
        <taxon>Cucujiformia</taxon>
        <taxon>Chrysomeloidea</taxon>
        <taxon>Chrysomelidae</taxon>
        <taxon>Galerucinae</taxon>
        <taxon>Alticini</taxon>
        <taxon>Psylliodes</taxon>
    </lineage>
</organism>
<dbReference type="AlphaFoldDB" id="A0A9P0DAW6"/>
<name>A0A9P0DAW6_9CUCU</name>
<keyword evidence="3" id="KW-1185">Reference proteome</keyword>
<protein>
    <submittedName>
        <fullName evidence="2">Uncharacterized protein</fullName>
    </submittedName>
</protein>
<evidence type="ECO:0000313" key="3">
    <source>
        <dbReference type="Proteomes" id="UP001153636"/>
    </source>
</evidence>
<reference evidence="2" key="1">
    <citation type="submission" date="2022-01" db="EMBL/GenBank/DDBJ databases">
        <authorList>
            <person name="King R."/>
        </authorList>
    </citation>
    <scope>NUCLEOTIDE SEQUENCE</scope>
</reference>
<feature type="transmembrane region" description="Helical" evidence="1">
    <location>
        <begin position="44"/>
        <end position="68"/>
    </location>
</feature>
<gene>
    <name evidence="2" type="ORF">PSYICH_LOCUS13934</name>
</gene>